<evidence type="ECO:0000256" key="3">
    <source>
        <dbReference type="ARBA" id="ARBA00022679"/>
    </source>
</evidence>
<dbReference type="InterPro" id="IPR011009">
    <property type="entry name" value="Kinase-like_dom_sf"/>
</dbReference>
<keyword evidence="6 9" id="KW-0067">ATP-binding</keyword>
<comment type="caution">
    <text evidence="13">The sequence shown here is derived from an EMBL/GenBank/DDBJ whole genome shotgun (WGS) entry which is preliminary data.</text>
</comment>
<feature type="region of interest" description="Disordered" evidence="11">
    <location>
        <begin position="499"/>
        <end position="556"/>
    </location>
</feature>
<dbReference type="InterPro" id="IPR008271">
    <property type="entry name" value="Ser/Thr_kinase_AS"/>
</dbReference>
<dbReference type="Proteomes" id="UP000751190">
    <property type="component" value="Unassembled WGS sequence"/>
</dbReference>
<evidence type="ECO:0000256" key="6">
    <source>
        <dbReference type="ARBA" id="ARBA00022840"/>
    </source>
</evidence>
<feature type="coiled-coil region" evidence="10">
    <location>
        <begin position="702"/>
        <end position="729"/>
    </location>
</feature>
<dbReference type="PROSITE" id="PS00108">
    <property type="entry name" value="PROTEIN_KINASE_ST"/>
    <property type="match status" value="1"/>
</dbReference>
<dbReference type="EMBL" id="JAGTXO010000004">
    <property type="protein sequence ID" value="KAG8468699.1"/>
    <property type="molecule type" value="Genomic_DNA"/>
</dbReference>
<dbReference type="GO" id="GO:0005524">
    <property type="term" value="F:ATP binding"/>
    <property type="evidence" value="ECO:0007669"/>
    <property type="project" value="UniProtKB-UniRule"/>
</dbReference>
<name>A0A8J6CDL1_DIALT</name>
<feature type="binding site" evidence="9">
    <location>
        <position position="61"/>
    </location>
    <ligand>
        <name>ATP</name>
        <dbReference type="ChEBI" id="CHEBI:30616"/>
    </ligand>
</feature>
<dbReference type="PROSITE" id="PS00107">
    <property type="entry name" value="PROTEIN_KINASE_ATP"/>
    <property type="match status" value="1"/>
</dbReference>
<feature type="compositionally biased region" description="Acidic residues" evidence="11">
    <location>
        <begin position="527"/>
        <end position="536"/>
    </location>
</feature>
<dbReference type="PANTHER" id="PTHR44899:SF3">
    <property type="entry name" value="SERINE_THREONINE-PROTEIN KINASE NEK1"/>
    <property type="match status" value="1"/>
</dbReference>
<feature type="region of interest" description="Disordered" evidence="11">
    <location>
        <begin position="1"/>
        <end position="21"/>
    </location>
</feature>
<evidence type="ECO:0000256" key="7">
    <source>
        <dbReference type="ARBA" id="ARBA00047899"/>
    </source>
</evidence>
<evidence type="ECO:0000256" key="5">
    <source>
        <dbReference type="ARBA" id="ARBA00022777"/>
    </source>
</evidence>
<dbReference type="InterPro" id="IPR017441">
    <property type="entry name" value="Protein_kinase_ATP_BS"/>
</dbReference>
<dbReference type="SMART" id="SM00220">
    <property type="entry name" value="S_TKc"/>
    <property type="match status" value="1"/>
</dbReference>
<dbReference type="InterPro" id="IPR051131">
    <property type="entry name" value="NEK_Ser/Thr_kinase_NIMA"/>
</dbReference>
<dbReference type="GO" id="GO:0004674">
    <property type="term" value="F:protein serine/threonine kinase activity"/>
    <property type="evidence" value="ECO:0007669"/>
    <property type="project" value="UniProtKB-KW"/>
</dbReference>
<evidence type="ECO:0000256" key="9">
    <source>
        <dbReference type="PROSITE-ProRule" id="PRU10141"/>
    </source>
</evidence>
<protein>
    <recommendedName>
        <fullName evidence="1">non-specific serine/threonine protein kinase</fullName>
        <ecNumber evidence="1">2.7.11.1</ecNumber>
    </recommendedName>
</protein>
<keyword evidence="2" id="KW-0723">Serine/threonine-protein kinase</keyword>
<evidence type="ECO:0000256" key="4">
    <source>
        <dbReference type="ARBA" id="ARBA00022741"/>
    </source>
</evidence>
<dbReference type="Gene3D" id="1.10.510.10">
    <property type="entry name" value="Transferase(Phosphotransferase) domain 1"/>
    <property type="match status" value="1"/>
</dbReference>
<evidence type="ECO:0000256" key="2">
    <source>
        <dbReference type="ARBA" id="ARBA00022527"/>
    </source>
</evidence>
<keyword evidence="10" id="KW-0175">Coiled coil</keyword>
<dbReference type="PANTHER" id="PTHR44899">
    <property type="entry name" value="CAMK FAMILY PROTEIN KINASE"/>
    <property type="match status" value="1"/>
</dbReference>
<dbReference type="SUPFAM" id="SSF56112">
    <property type="entry name" value="Protein kinase-like (PK-like)"/>
    <property type="match status" value="1"/>
</dbReference>
<keyword evidence="4 9" id="KW-0547">Nucleotide-binding</keyword>
<dbReference type="PROSITE" id="PS50011">
    <property type="entry name" value="PROTEIN_KINASE_DOM"/>
    <property type="match status" value="1"/>
</dbReference>
<keyword evidence="3" id="KW-0808">Transferase</keyword>
<keyword evidence="5" id="KW-0418">Kinase</keyword>
<dbReference type="EC" id="2.7.11.1" evidence="1"/>
<dbReference type="AlphaFoldDB" id="A0A8J6CDL1"/>
<accession>A0A8J6CDL1</accession>
<dbReference type="OrthoDB" id="248923at2759"/>
<keyword evidence="14" id="KW-1185">Reference proteome</keyword>
<feature type="region of interest" description="Disordered" evidence="11">
    <location>
        <begin position="746"/>
        <end position="804"/>
    </location>
</feature>
<dbReference type="InterPro" id="IPR000719">
    <property type="entry name" value="Prot_kinase_dom"/>
</dbReference>
<evidence type="ECO:0000256" key="10">
    <source>
        <dbReference type="SAM" id="Coils"/>
    </source>
</evidence>
<comment type="catalytic activity">
    <reaction evidence="8">
        <text>L-seryl-[protein] + ATP = O-phospho-L-seryl-[protein] + ADP + H(+)</text>
        <dbReference type="Rhea" id="RHEA:17989"/>
        <dbReference type="Rhea" id="RHEA-COMP:9863"/>
        <dbReference type="Rhea" id="RHEA-COMP:11604"/>
        <dbReference type="ChEBI" id="CHEBI:15378"/>
        <dbReference type="ChEBI" id="CHEBI:29999"/>
        <dbReference type="ChEBI" id="CHEBI:30616"/>
        <dbReference type="ChEBI" id="CHEBI:83421"/>
        <dbReference type="ChEBI" id="CHEBI:456216"/>
        <dbReference type="EC" id="2.7.11.1"/>
    </reaction>
</comment>
<proteinExistence type="predicted"/>
<sequence length="804" mass="84993">MAATGGNGPGAPRDTRGVRDATDKEDGLRAYAVERAIGRGHFSTVHKAVHIASGRPVAVKKIQVFESMDAKSRERCLKEVELLQSLESHPCIIEYIDAFLDADELYIVFEWAAHGDLRRLMKRAIEARVLFDEAHIWRYFVQVCDAIRHMHAHRIMHRDIKPANIFLSAEGAIKLGDLGLGRAFSSQTFEAMSKVGTPLYMSPEVLNGSGYEWKSDVWSLGVLLYELAALRSPFKAEGDNLYMLFQKISKGAYEPIGEHFSPTLRETIASTLRVDAKQRPDVTALLEVARHAALAASIATAAQQASDARAPDAGLGGADAFVVMEAAHDKLKLLDYEQRFERRGRAAGAERIERATFATRARNPRAQFVTFCRLLDWLATDVCGLPPSDVQDLLPAAMGDAHFETAAVAAGASALGLLRTMAAPLDRAAGDLAAAAAAGADGGGAGHAAAQAPLPSAMLAELSAAKLAAGGGIAVCAALNLALDAALLASGFEWRVPRFGADEASPPPELDELGSDDGRADALPAADWDEEEEADEEKGGVAAGAGGERADGAREAGPPVYAQLPAEVWAAEAERVAPRLRLQLRAADAARAGALSAHAPWRARARHARAELAVWDELWPRVEQHGARRAAEVSAAAALEMPLVLAARESEAAMSALAARVDEASRLLQARVAELDAVDADLARTKRALEGRGLELSDDRAVASIKRAVRELRAEAATLATRVATAQAQLTRRSIALAHAAGARAGGPAGALQLGSPADGRRTAGLSGHDLTASSPPPARVANFAKGRPGGRSVYDSPGGGTVR</sequence>
<evidence type="ECO:0000313" key="13">
    <source>
        <dbReference type="EMBL" id="KAG8468699.1"/>
    </source>
</evidence>
<dbReference type="Pfam" id="PF00069">
    <property type="entry name" value="Pkinase"/>
    <property type="match status" value="1"/>
</dbReference>
<evidence type="ECO:0000313" key="14">
    <source>
        <dbReference type="Proteomes" id="UP000751190"/>
    </source>
</evidence>
<evidence type="ECO:0000256" key="1">
    <source>
        <dbReference type="ARBA" id="ARBA00012513"/>
    </source>
</evidence>
<reference evidence="13" key="1">
    <citation type="submission" date="2021-05" db="EMBL/GenBank/DDBJ databases">
        <title>The genome of the haptophyte Pavlova lutheri (Diacronema luteri, Pavlovales) - a model for lipid biosynthesis in eukaryotic algae.</title>
        <authorList>
            <person name="Hulatt C.J."/>
            <person name="Posewitz M.C."/>
        </authorList>
    </citation>
    <scope>NUCLEOTIDE SEQUENCE</scope>
    <source>
        <strain evidence="13">NIVA-4/92</strain>
    </source>
</reference>
<organism evidence="13 14">
    <name type="scientific">Diacronema lutheri</name>
    <name type="common">Unicellular marine alga</name>
    <name type="synonym">Monochrysis lutheri</name>
    <dbReference type="NCBI Taxonomy" id="2081491"/>
    <lineage>
        <taxon>Eukaryota</taxon>
        <taxon>Haptista</taxon>
        <taxon>Haptophyta</taxon>
        <taxon>Pavlovophyceae</taxon>
        <taxon>Pavlovales</taxon>
        <taxon>Pavlovaceae</taxon>
        <taxon>Diacronema</taxon>
    </lineage>
</organism>
<evidence type="ECO:0000259" key="12">
    <source>
        <dbReference type="PROSITE" id="PS50011"/>
    </source>
</evidence>
<gene>
    <name evidence="13" type="ORF">KFE25_013782</name>
</gene>
<comment type="catalytic activity">
    <reaction evidence="7">
        <text>L-threonyl-[protein] + ATP = O-phospho-L-threonyl-[protein] + ADP + H(+)</text>
        <dbReference type="Rhea" id="RHEA:46608"/>
        <dbReference type="Rhea" id="RHEA-COMP:11060"/>
        <dbReference type="Rhea" id="RHEA-COMP:11605"/>
        <dbReference type="ChEBI" id="CHEBI:15378"/>
        <dbReference type="ChEBI" id="CHEBI:30013"/>
        <dbReference type="ChEBI" id="CHEBI:30616"/>
        <dbReference type="ChEBI" id="CHEBI:61977"/>
        <dbReference type="ChEBI" id="CHEBI:456216"/>
        <dbReference type="EC" id="2.7.11.1"/>
    </reaction>
</comment>
<evidence type="ECO:0000256" key="11">
    <source>
        <dbReference type="SAM" id="MobiDB-lite"/>
    </source>
</evidence>
<evidence type="ECO:0000256" key="8">
    <source>
        <dbReference type="ARBA" id="ARBA00048679"/>
    </source>
</evidence>
<feature type="domain" description="Protein kinase" evidence="12">
    <location>
        <begin position="31"/>
        <end position="294"/>
    </location>
</feature>